<organism evidence="1 2">
    <name type="scientific">Mesonia mobilis</name>
    <dbReference type="NCBI Taxonomy" id="369791"/>
    <lineage>
        <taxon>Bacteria</taxon>
        <taxon>Pseudomonadati</taxon>
        <taxon>Bacteroidota</taxon>
        <taxon>Flavobacteriia</taxon>
        <taxon>Flavobacteriales</taxon>
        <taxon>Flavobacteriaceae</taxon>
        <taxon>Mesonia</taxon>
    </lineage>
</organism>
<protein>
    <recommendedName>
        <fullName evidence="3">DKNYY family protein</fullName>
    </recommendedName>
</protein>
<dbReference type="Proteomes" id="UP000615593">
    <property type="component" value="Unassembled WGS sequence"/>
</dbReference>
<evidence type="ECO:0000313" key="2">
    <source>
        <dbReference type="Proteomes" id="UP000615593"/>
    </source>
</evidence>
<dbReference type="RefSeq" id="WP_189394910.1">
    <property type="nucleotide sequence ID" value="NZ_BMWY01000054.1"/>
</dbReference>
<evidence type="ECO:0008006" key="3">
    <source>
        <dbReference type="Google" id="ProtNLM"/>
    </source>
</evidence>
<evidence type="ECO:0000313" key="1">
    <source>
        <dbReference type="EMBL" id="GGZ66617.1"/>
    </source>
</evidence>
<gene>
    <name evidence="1" type="ORF">GCM10008088_29070</name>
</gene>
<sequence length="243" mass="28600">MIVLTSCFEKVEMTEYSYVYKQKSLNEKYAIYQYSRPGLMAFSSDITGTRLLPINKEFSEKNGIEINGRIKQWISEDTLEIYRFNNPKGFEQSKDTLKKVYYEKAYDLTLKVVENDRINAGRLQEKYFDSLKINQNKITFFGLKHKFGPKPINEIETYNLGDFKILSIKNSIQKIEHHYLEKGMDFKYHNSDGTITENLPRIEIKTVWFYPTKKLKTNDYNEKNGIFNEIKTNANNGACCTIY</sequence>
<comment type="caution">
    <text evidence="1">The sequence shown here is derived from an EMBL/GenBank/DDBJ whole genome shotgun (WGS) entry which is preliminary data.</text>
</comment>
<dbReference type="GeneID" id="94370572"/>
<keyword evidence="2" id="KW-1185">Reference proteome</keyword>
<proteinExistence type="predicted"/>
<dbReference type="EMBL" id="BMWY01000054">
    <property type="protein sequence ID" value="GGZ66617.1"/>
    <property type="molecule type" value="Genomic_DNA"/>
</dbReference>
<reference evidence="2" key="1">
    <citation type="journal article" date="2019" name="Int. J. Syst. Evol. Microbiol.">
        <title>The Global Catalogue of Microorganisms (GCM) 10K type strain sequencing project: providing services to taxonomists for standard genome sequencing and annotation.</title>
        <authorList>
            <consortium name="The Broad Institute Genomics Platform"/>
            <consortium name="The Broad Institute Genome Sequencing Center for Infectious Disease"/>
            <person name="Wu L."/>
            <person name="Ma J."/>
        </authorList>
    </citation>
    <scope>NUCLEOTIDE SEQUENCE [LARGE SCALE GENOMIC DNA]</scope>
    <source>
        <strain evidence="2">KCTC 12708</strain>
    </source>
</reference>
<name>A0ABQ3C3J5_9FLAO</name>
<accession>A0ABQ3C3J5</accession>